<evidence type="ECO:0000256" key="1">
    <source>
        <dbReference type="ARBA" id="ARBA00022676"/>
    </source>
</evidence>
<evidence type="ECO:0000256" key="4">
    <source>
        <dbReference type="ARBA" id="ARBA00022723"/>
    </source>
</evidence>
<dbReference type="UniPathway" id="UPA00393"/>
<evidence type="ECO:0000256" key="5">
    <source>
        <dbReference type="ARBA" id="ARBA00022833"/>
    </source>
</evidence>
<evidence type="ECO:0000313" key="9">
    <source>
        <dbReference type="Proteomes" id="UP000244066"/>
    </source>
</evidence>
<feature type="binding site" evidence="6">
    <location>
        <position position="278"/>
    </location>
    <ligand>
        <name>Zn(2+)</name>
        <dbReference type="ChEBI" id="CHEBI:29105"/>
    </ligand>
</feature>
<comment type="function">
    <text evidence="6">Exchanges the guanine residue with 7-cyano-7-deazaguanine (preQ0) at position 15 in the dihydrouridine loop (D-loop) of archaeal tRNAs.</text>
</comment>
<gene>
    <name evidence="6" type="primary">tgtA</name>
    <name evidence="8" type="ORF">B9J98_03430</name>
</gene>
<dbReference type="GO" id="GO:0016763">
    <property type="term" value="F:pentosyltransferase activity"/>
    <property type="evidence" value="ECO:0007669"/>
    <property type="project" value="UniProtKB-UniRule"/>
</dbReference>
<dbReference type="InterPro" id="IPR002616">
    <property type="entry name" value="tRNA_ribo_trans-like"/>
</dbReference>
<comment type="cofactor">
    <cofactor evidence="6">
        <name>Zn(2+)</name>
        <dbReference type="ChEBI" id="CHEBI:29105"/>
    </cofactor>
    <text evidence="6">Binds 1 zinc ion per subunit.</text>
</comment>
<keyword evidence="3 6" id="KW-0819">tRNA processing</keyword>
<comment type="similarity">
    <text evidence="6">Belongs to the archaeosine tRNA-ribosyltransferase family.</text>
</comment>
<proteinExistence type="inferred from homology"/>
<keyword evidence="2 6" id="KW-0808">Transferase</keyword>
<comment type="caution">
    <text evidence="6">Lacks conserved residue(s) required for the propagation of feature annotation.</text>
</comment>
<keyword evidence="4 6" id="KW-0479">Metal-binding</keyword>
<accession>A0A2R7Y5Z8</accession>
<evidence type="ECO:0000256" key="2">
    <source>
        <dbReference type="ARBA" id="ARBA00022679"/>
    </source>
</evidence>
<reference evidence="8 9" key="1">
    <citation type="submission" date="2017-04" db="EMBL/GenBank/DDBJ databases">
        <title>Draft Aigarchaeota genome from a New Zealand hot spring.</title>
        <authorList>
            <person name="Reysenbach A.-L."/>
            <person name="Donaho J.A."/>
            <person name="Gerhart J."/>
            <person name="Kelley J.F."/>
            <person name="Kouba K."/>
            <person name="Podar M."/>
            <person name="Stott M."/>
        </authorList>
    </citation>
    <scope>NUCLEOTIDE SEQUENCE [LARGE SCALE GENOMIC DNA]</scope>
    <source>
        <strain evidence="8">NZ13_MG1</strain>
    </source>
</reference>
<dbReference type="InterPro" id="IPR050076">
    <property type="entry name" value="ArchSynthase1/Queuine_TRR"/>
</dbReference>
<evidence type="ECO:0000256" key="6">
    <source>
        <dbReference type="HAMAP-Rule" id="MF_01634"/>
    </source>
</evidence>
<dbReference type="PANTHER" id="PTHR46499:SF1">
    <property type="entry name" value="QUEUINE TRNA-RIBOSYLTRANSFERASE"/>
    <property type="match status" value="1"/>
</dbReference>
<evidence type="ECO:0000259" key="7">
    <source>
        <dbReference type="Pfam" id="PF01702"/>
    </source>
</evidence>
<organism evidence="8 9">
    <name type="scientific">Candidatus Terraquivivens tikiterensis</name>
    <dbReference type="NCBI Taxonomy" id="1980982"/>
    <lineage>
        <taxon>Archaea</taxon>
        <taxon>Nitrososphaerota</taxon>
        <taxon>Candidatus Wolframiiraptoraceae</taxon>
        <taxon>Candidatus Terraquivivens</taxon>
    </lineage>
</organism>
<feature type="active site" description="Nucleophile" evidence="6">
    <location>
        <position position="86"/>
    </location>
</feature>
<dbReference type="GO" id="GO:0005737">
    <property type="term" value="C:cytoplasm"/>
    <property type="evidence" value="ECO:0007669"/>
    <property type="project" value="TreeGrafter"/>
</dbReference>
<name>A0A2R7Y5Z8_9ARCH</name>
<comment type="catalytic activity">
    <reaction evidence="6">
        <text>guanosine(15) in tRNA + 7-cyano-7-carbaguanine = 7-cyano-7-carbaguanosine(15) in tRNA + guanine</text>
        <dbReference type="Rhea" id="RHEA:43164"/>
        <dbReference type="Rhea" id="RHEA-COMP:10371"/>
        <dbReference type="Rhea" id="RHEA-COMP:10372"/>
        <dbReference type="ChEBI" id="CHEBI:16235"/>
        <dbReference type="ChEBI" id="CHEBI:45075"/>
        <dbReference type="ChEBI" id="CHEBI:74269"/>
        <dbReference type="ChEBI" id="CHEBI:82850"/>
        <dbReference type="EC" id="2.4.2.48"/>
    </reaction>
</comment>
<keyword evidence="5 6" id="KW-0862">Zinc</keyword>
<dbReference type="PANTHER" id="PTHR46499">
    <property type="entry name" value="QUEUINE TRNA-RIBOSYLTRANSFERASE"/>
    <property type="match status" value="1"/>
</dbReference>
<dbReference type="Pfam" id="PF01702">
    <property type="entry name" value="TGT"/>
    <property type="match status" value="1"/>
</dbReference>
<comment type="caution">
    <text evidence="8">The sequence shown here is derived from an EMBL/GenBank/DDBJ whole genome shotgun (WGS) entry which is preliminary data.</text>
</comment>
<dbReference type="Gene3D" id="3.20.20.105">
    <property type="entry name" value="Queuine tRNA-ribosyltransferase-like"/>
    <property type="match status" value="1"/>
</dbReference>
<dbReference type="AlphaFoldDB" id="A0A2R7Y5Z8"/>
<evidence type="ECO:0000256" key="3">
    <source>
        <dbReference type="ARBA" id="ARBA00022694"/>
    </source>
</evidence>
<dbReference type="GO" id="GO:0008270">
    <property type="term" value="F:zinc ion binding"/>
    <property type="evidence" value="ECO:0007669"/>
    <property type="project" value="UniProtKB-UniRule"/>
</dbReference>
<protein>
    <recommendedName>
        <fullName evidence="6">tRNA-guanine(15) transglycosylase</fullName>
        <ecNumber evidence="6">2.4.2.48</ecNumber>
    </recommendedName>
    <alternativeName>
        <fullName evidence="6">7-cyano-7-deazaguanine tRNA-ribosyltransferase</fullName>
    </alternativeName>
    <alternativeName>
        <fullName evidence="6">Archaeal tRNA-guanine transglycosylase</fullName>
    </alternativeName>
</protein>
<dbReference type="HAMAP" id="MF_01634">
    <property type="entry name" value="TgtA_arch"/>
    <property type="match status" value="1"/>
</dbReference>
<dbReference type="EC" id="2.4.2.48" evidence="6"/>
<feature type="binding site" evidence="6">
    <location>
        <position position="121"/>
    </location>
    <ligand>
        <name>substrate</name>
    </ligand>
</feature>
<dbReference type="NCBIfam" id="TIGR00449">
    <property type="entry name" value="tgt_general"/>
    <property type="match status" value="1"/>
</dbReference>
<sequence length="514" mass="57981">MFEVTAKDLLGRIGRIETKSGKFETPAFLPVINPVNQTIPASDISKKFGCRAVITNAYIIYRRLRNDAVQKGVHGIVSFDGIVMTDSGGYQMLEYGDVAVSPKEIAAFQETIGTDMAVPLDVPTGLVNYERAKETVERTLANVKETLEVLANGRKALWAAPIQGGTHTQLLEYCVSRLTEMPFDFFALGSPTPLMESYMFTKLFRMIATVKRIIPSEKPLHLFGAGHPMLIPFAVAMGCDTFDSASYYLYAKDGRYMSSSGTLRLSMLDYFPCECEVCSKYTPEELRSLPEEERVKLLSLHNLSVCFREVKETKQAIKDGRLMELLEIRARSHPRLYAAFRAMLSDKKLIGLMELHTPVSKRRGMNLFDRFSLLRPEVNRVRNKLVEYVPVKKSDTIVLIPQVGGEYGSVEAAERTVKQKFPEVVEKTSYGFFLNPYGVVPAELKFVYPFSQTNFTVSLLTDAKDDIVDATVRYVVEHGYEHVILLDVRKQSLRELVMLTKSRLEEKGIRVTVV</sequence>
<dbReference type="EMBL" id="NDWU01000006">
    <property type="protein sequence ID" value="PUA32948.1"/>
    <property type="molecule type" value="Genomic_DNA"/>
</dbReference>
<dbReference type="NCBIfam" id="TIGR00432">
    <property type="entry name" value="arcsn_tRNA_tgt"/>
    <property type="match status" value="1"/>
</dbReference>
<keyword evidence="1 6" id="KW-0328">Glycosyltransferase</keyword>
<evidence type="ECO:0000313" key="8">
    <source>
        <dbReference type="EMBL" id="PUA32948.1"/>
    </source>
</evidence>
<feature type="binding site" evidence="6">
    <location>
        <position position="273"/>
    </location>
    <ligand>
        <name>Zn(2+)</name>
        <dbReference type="ChEBI" id="CHEBI:29105"/>
    </ligand>
</feature>
<dbReference type="SUPFAM" id="SSF51713">
    <property type="entry name" value="tRNA-guanine transglycosylase"/>
    <property type="match status" value="1"/>
</dbReference>
<dbReference type="Gene3D" id="3.40.50.10630">
    <property type="entry name" value="Uracil-DNA glycosylase-like"/>
    <property type="match status" value="1"/>
</dbReference>
<feature type="binding site" evidence="6">
    <location>
        <position position="275"/>
    </location>
    <ligand>
        <name>Zn(2+)</name>
        <dbReference type="ChEBI" id="CHEBI:29105"/>
    </ligand>
</feature>
<comment type="pathway">
    <text evidence="6">tRNA modification; archaeosine-tRNA biosynthesis.</text>
</comment>
<dbReference type="InterPro" id="IPR004804">
    <property type="entry name" value="TgtA"/>
</dbReference>
<dbReference type="InterPro" id="IPR036511">
    <property type="entry name" value="TGT-like_sf"/>
</dbReference>
<dbReference type="SUPFAM" id="SSF88802">
    <property type="entry name" value="Pre-PUA domain"/>
    <property type="match status" value="1"/>
</dbReference>
<dbReference type="GO" id="GO:0002099">
    <property type="term" value="P:tRNA wobble guanine modification"/>
    <property type="evidence" value="ECO:0007669"/>
    <property type="project" value="TreeGrafter"/>
</dbReference>
<feature type="domain" description="tRNA-guanine(15) transglycosylase-like" evidence="7">
    <location>
        <begin position="11"/>
        <end position="334"/>
    </location>
</feature>
<dbReference type="Proteomes" id="UP000244066">
    <property type="component" value="Unassembled WGS sequence"/>
</dbReference>